<reference evidence="1 2" key="1">
    <citation type="submission" date="2023-07" db="EMBL/GenBank/DDBJ databases">
        <title>Comparative genomics of wheat-associated soil bacteria to identify genetic determinants of phenazine resistance.</title>
        <authorList>
            <person name="Mouncey N."/>
        </authorList>
    </citation>
    <scope>NUCLEOTIDE SEQUENCE [LARGE SCALE GENOMIC DNA]</scope>
    <source>
        <strain evidence="1 2">W2I16</strain>
    </source>
</reference>
<evidence type="ECO:0008006" key="3">
    <source>
        <dbReference type="Google" id="ProtNLM"/>
    </source>
</evidence>
<name>A0ABU0S251_9ACTN</name>
<keyword evidence="2" id="KW-1185">Reference proteome</keyword>
<organism evidence="1 2">
    <name type="scientific">Streptomyces turgidiscabies</name>
    <dbReference type="NCBI Taxonomy" id="85558"/>
    <lineage>
        <taxon>Bacteria</taxon>
        <taxon>Bacillati</taxon>
        <taxon>Actinomycetota</taxon>
        <taxon>Actinomycetes</taxon>
        <taxon>Kitasatosporales</taxon>
        <taxon>Streptomycetaceae</taxon>
        <taxon>Streptomyces</taxon>
    </lineage>
</organism>
<dbReference type="RefSeq" id="WP_307631318.1">
    <property type="nucleotide sequence ID" value="NZ_JAUSZS010000009.1"/>
</dbReference>
<dbReference type="Proteomes" id="UP001223072">
    <property type="component" value="Unassembled WGS sequence"/>
</dbReference>
<protein>
    <recommendedName>
        <fullName evidence="3">Transposase</fullName>
    </recommendedName>
</protein>
<accession>A0ABU0S251</accession>
<evidence type="ECO:0000313" key="1">
    <source>
        <dbReference type="EMBL" id="MDQ0938068.1"/>
    </source>
</evidence>
<sequence length="49" mass="5542">MRCLDRLPDDVFRQVLELLGELFSAVRALPPSAALVNFRSILSPPWHPP</sequence>
<gene>
    <name evidence="1" type="ORF">QFZ49_008050</name>
</gene>
<comment type="caution">
    <text evidence="1">The sequence shown here is derived from an EMBL/GenBank/DDBJ whole genome shotgun (WGS) entry which is preliminary data.</text>
</comment>
<evidence type="ECO:0000313" key="2">
    <source>
        <dbReference type="Proteomes" id="UP001223072"/>
    </source>
</evidence>
<dbReference type="EMBL" id="JAUSZS010000009">
    <property type="protein sequence ID" value="MDQ0938068.1"/>
    <property type="molecule type" value="Genomic_DNA"/>
</dbReference>
<proteinExistence type="predicted"/>